<dbReference type="Pfam" id="PF01835">
    <property type="entry name" value="MG2"/>
    <property type="match status" value="1"/>
</dbReference>
<evidence type="ECO:0008006" key="10">
    <source>
        <dbReference type="Google" id="ProtNLM"/>
    </source>
</evidence>
<dbReference type="Gene3D" id="2.60.40.1930">
    <property type="match status" value="2"/>
</dbReference>
<keyword evidence="9" id="KW-1185">Reference proteome</keyword>
<keyword evidence="5" id="KW-0325">Glycoprotein</keyword>
<organism evidence="8 9">
    <name type="scientific">Oreochromis aureus</name>
    <name type="common">Israeli tilapia</name>
    <name type="synonym">Chromis aureus</name>
    <dbReference type="NCBI Taxonomy" id="47969"/>
    <lineage>
        <taxon>Eukaryota</taxon>
        <taxon>Metazoa</taxon>
        <taxon>Chordata</taxon>
        <taxon>Craniata</taxon>
        <taxon>Vertebrata</taxon>
        <taxon>Euteleostomi</taxon>
        <taxon>Actinopterygii</taxon>
        <taxon>Neopterygii</taxon>
        <taxon>Teleostei</taxon>
        <taxon>Neoteleostei</taxon>
        <taxon>Acanthomorphata</taxon>
        <taxon>Ovalentaria</taxon>
        <taxon>Cichlomorphae</taxon>
        <taxon>Cichliformes</taxon>
        <taxon>Cichlidae</taxon>
        <taxon>African cichlids</taxon>
        <taxon>Pseudocrenilabrinae</taxon>
        <taxon>Oreochromini</taxon>
        <taxon>Oreochromis</taxon>
    </lineage>
</organism>
<dbReference type="Proteomes" id="UP000472276">
    <property type="component" value="Unassembled WGS sequence"/>
</dbReference>
<dbReference type="Pfam" id="PF17791">
    <property type="entry name" value="MG3"/>
    <property type="match status" value="1"/>
</dbReference>
<dbReference type="InterPro" id="IPR041555">
    <property type="entry name" value="MG3"/>
</dbReference>
<reference evidence="8" key="2">
    <citation type="submission" date="2025-08" db="UniProtKB">
        <authorList>
            <consortium name="Ensembl"/>
        </authorList>
    </citation>
    <scope>IDENTIFICATION</scope>
</reference>
<dbReference type="PANTHER" id="PTHR11412">
    <property type="entry name" value="MACROGLOBULIN / COMPLEMENT"/>
    <property type="match status" value="1"/>
</dbReference>
<feature type="domain" description="Macroglobulin" evidence="6">
    <location>
        <begin position="95"/>
        <end position="178"/>
    </location>
</feature>
<evidence type="ECO:0000256" key="1">
    <source>
        <dbReference type="ARBA" id="ARBA00010952"/>
    </source>
</evidence>
<reference evidence="9" key="1">
    <citation type="submission" date="2020-03" db="EMBL/GenBank/DDBJ databases">
        <title>Evolution of repeat sequences and sex chromosomes of tilapia species revealed by chromosome-level genomes.</title>
        <authorList>
            <person name="Xu L."/>
            <person name="Tao W."/>
            <person name="Wang D."/>
            <person name="Zhou Q."/>
        </authorList>
    </citation>
    <scope>NUCLEOTIDE SEQUENCE [LARGE SCALE GENOMIC DNA]</scope>
    <source>
        <strain evidence="9">Israel</strain>
    </source>
</reference>
<comment type="similarity">
    <text evidence="1">Belongs to the protease inhibitor I39 (alpha-2-macroglobulin) family.</text>
</comment>
<dbReference type="PANTHER" id="PTHR11412:SF150">
    <property type="entry name" value="ALPHA-2-MACROGLOBULIN-RELATED"/>
    <property type="match status" value="1"/>
</dbReference>
<dbReference type="Gene3D" id="2.60.40.1940">
    <property type="match status" value="1"/>
</dbReference>
<dbReference type="FunFam" id="2.60.40.1930:FF:000001">
    <property type="entry name" value="CD109 isoform 3"/>
    <property type="match status" value="1"/>
</dbReference>
<dbReference type="GO" id="GO:0004867">
    <property type="term" value="F:serine-type endopeptidase inhibitor activity"/>
    <property type="evidence" value="ECO:0007669"/>
    <property type="project" value="UniProtKB-KW"/>
</dbReference>
<dbReference type="InterPro" id="IPR050473">
    <property type="entry name" value="A2M/Complement_sys"/>
</dbReference>
<proteinExistence type="inferred from homology"/>
<feature type="domain" description="Macroglobulin" evidence="7">
    <location>
        <begin position="180"/>
        <end position="210"/>
    </location>
</feature>
<name>A0AAZ1XQQ6_OREAU</name>
<sequence length="210" mass="23983">MLYAASTWWPFLQLLKLDPVGLCLRSATSTFTHKMHLLVFIASIIGLNDYLNIPLSQAPLVQKEVQDFQVEVRGDTFYSKQVRKVMIRASDTFTLIQTDKPIYLPGQKVNFRVVAMDNKMRPANQLDPNSNRIGQWLNETSNSRILQLSYSLDTEAREGPYQIIVSMGDRKISHNFKVEKYVLPKFDVTVNISEEVLIGQEDVEAKVCAK</sequence>
<accession>A0AAZ1XQQ6</accession>
<evidence type="ECO:0000313" key="8">
    <source>
        <dbReference type="Ensembl" id="ENSOABP00000069912.1"/>
    </source>
</evidence>
<evidence type="ECO:0000313" key="9">
    <source>
        <dbReference type="Proteomes" id="UP000472276"/>
    </source>
</evidence>
<evidence type="ECO:0000256" key="4">
    <source>
        <dbReference type="ARBA" id="ARBA00022900"/>
    </source>
</evidence>
<evidence type="ECO:0000256" key="3">
    <source>
        <dbReference type="ARBA" id="ARBA00022729"/>
    </source>
</evidence>
<dbReference type="Ensembl" id="ENSOABT00000075316.1">
    <property type="protein sequence ID" value="ENSOABP00000069912.1"/>
    <property type="gene ID" value="ENSOABG00000026058.1"/>
</dbReference>
<dbReference type="InterPro" id="IPR002890">
    <property type="entry name" value="MG2"/>
</dbReference>
<evidence type="ECO:0000259" key="6">
    <source>
        <dbReference type="Pfam" id="PF01835"/>
    </source>
</evidence>
<dbReference type="AlphaFoldDB" id="A0AAZ1XQQ6"/>
<keyword evidence="2" id="KW-0646">Protease inhibitor</keyword>
<evidence type="ECO:0000256" key="2">
    <source>
        <dbReference type="ARBA" id="ARBA00022690"/>
    </source>
</evidence>
<keyword evidence="3" id="KW-0732">Signal</keyword>
<evidence type="ECO:0000256" key="5">
    <source>
        <dbReference type="ARBA" id="ARBA00023180"/>
    </source>
</evidence>
<protein>
    <recommendedName>
        <fullName evidence="10">Macroglobulin domain-containing protein</fullName>
    </recommendedName>
</protein>
<keyword evidence="4" id="KW-0722">Serine protease inhibitor</keyword>
<reference evidence="8" key="3">
    <citation type="submission" date="2025-09" db="UniProtKB">
        <authorList>
            <consortium name="Ensembl"/>
        </authorList>
    </citation>
    <scope>IDENTIFICATION</scope>
</reference>
<evidence type="ECO:0000259" key="7">
    <source>
        <dbReference type="Pfam" id="PF17791"/>
    </source>
</evidence>